<evidence type="ECO:0000313" key="2">
    <source>
        <dbReference type="EMBL" id="RVU20740.1"/>
    </source>
</evidence>
<dbReference type="Proteomes" id="UP000286997">
    <property type="component" value="Unassembled WGS sequence"/>
</dbReference>
<name>A0A437PEN8_9HYPH</name>
<organism evidence="2 3">
    <name type="scientific">Methylobacterium oryzihabitans</name>
    <dbReference type="NCBI Taxonomy" id="2499852"/>
    <lineage>
        <taxon>Bacteria</taxon>
        <taxon>Pseudomonadati</taxon>
        <taxon>Pseudomonadota</taxon>
        <taxon>Alphaproteobacteria</taxon>
        <taxon>Hyphomicrobiales</taxon>
        <taxon>Methylobacteriaceae</taxon>
        <taxon>Methylobacterium</taxon>
    </lineage>
</organism>
<comment type="caution">
    <text evidence="2">The sequence shown here is derived from an EMBL/GenBank/DDBJ whole genome shotgun (WGS) entry which is preliminary data.</text>
</comment>
<keyword evidence="1" id="KW-0472">Membrane</keyword>
<protein>
    <submittedName>
        <fullName evidence="2">Uncharacterized protein</fullName>
    </submittedName>
</protein>
<evidence type="ECO:0000256" key="1">
    <source>
        <dbReference type="SAM" id="Phobius"/>
    </source>
</evidence>
<reference evidence="2 3" key="1">
    <citation type="submission" date="2019-01" db="EMBL/GenBank/DDBJ databases">
        <authorList>
            <person name="Chen W.-M."/>
        </authorList>
    </citation>
    <scope>NUCLEOTIDE SEQUENCE [LARGE SCALE GENOMIC DNA]</scope>
    <source>
        <strain evidence="2 3">TER-1</strain>
    </source>
</reference>
<evidence type="ECO:0000313" key="3">
    <source>
        <dbReference type="Proteomes" id="UP000286997"/>
    </source>
</evidence>
<feature type="transmembrane region" description="Helical" evidence="1">
    <location>
        <begin position="39"/>
        <end position="57"/>
    </location>
</feature>
<gene>
    <name evidence="2" type="ORF">EOE48_05190</name>
</gene>
<dbReference type="AlphaFoldDB" id="A0A437PEN8"/>
<proteinExistence type="predicted"/>
<keyword evidence="1" id="KW-0812">Transmembrane</keyword>
<feature type="transmembrane region" description="Helical" evidence="1">
    <location>
        <begin position="63"/>
        <end position="82"/>
    </location>
</feature>
<keyword evidence="3" id="KW-1185">Reference proteome</keyword>
<dbReference type="EMBL" id="SACP01000003">
    <property type="protein sequence ID" value="RVU20740.1"/>
    <property type="molecule type" value="Genomic_DNA"/>
</dbReference>
<sequence length="89" mass="9051">MPDVLASGSLVDLALVLVAAEAGLLLLWRRRRGPGRAALLVNLASGACLMLALRAALAGAPGFWLAAALAGAGAAHVADLWLRLRSAAR</sequence>
<feature type="transmembrane region" description="Helical" evidence="1">
    <location>
        <begin position="6"/>
        <end position="27"/>
    </location>
</feature>
<accession>A0A437PEN8</accession>
<keyword evidence="1" id="KW-1133">Transmembrane helix</keyword>
<dbReference type="RefSeq" id="WP_127727714.1">
    <property type="nucleotide sequence ID" value="NZ_SACP01000003.1"/>
</dbReference>